<dbReference type="Pfam" id="PF05090">
    <property type="entry name" value="HTTM"/>
    <property type="match status" value="1"/>
</dbReference>
<feature type="transmembrane region" description="Helical" evidence="7">
    <location>
        <begin position="80"/>
        <end position="113"/>
    </location>
</feature>
<dbReference type="Pfam" id="PF22777">
    <property type="entry name" value="VKGC_lumenal_dom"/>
    <property type="match status" value="1"/>
</dbReference>
<feature type="transmembrane region" description="Helical" evidence="7">
    <location>
        <begin position="30"/>
        <end position="52"/>
    </location>
</feature>
<organism evidence="9 10">
    <name type="scientific">Rufibacter latericius</name>
    <dbReference type="NCBI Taxonomy" id="2487040"/>
    <lineage>
        <taxon>Bacteria</taxon>
        <taxon>Pseudomonadati</taxon>
        <taxon>Bacteroidota</taxon>
        <taxon>Cytophagia</taxon>
        <taxon>Cytophagales</taxon>
        <taxon>Hymenobacteraceae</taxon>
        <taxon>Rufibacter</taxon>
    </lineage>
</organism>
<dbReference type="InterPro" id="IPR053934">
    <property type="entry name" value="HTTM_dom"/>
</dbReference>
<gene>
    <name evidence="9" type="ORF">EFB08_10960</name>
</gene>
<dbReference type="EMBL" id="RJJD01000005">
    <property type="protein sequence ID" value="RNI27060.1"/>
    <property type="molecule type" value="Genomic_DNA"/>
</dbReference>
<dbReference type="InterPro" id="IPR007782">
    <property type="entry name" value="VKG_COase"/>
</dbReference>
<keyword evidence="2 7" id="KW-0812">Transmembrane</keyword>
<dbReference type="PANTHER" id="PTHR12639">
    <property type="entry name" value="VITAMIN K-DEPENDENT GAMMA-CARBOXYLASE"/>
    <property type="match status" value="1"/>
</dbReference>
<dbReference type="GO" id="GO:0008488">
    <property type="term" value="F:gamma-glutamyl carboxylase activity"/>
    <property type="evidence" value="ECO:0007669"/>
    <property type="project" value="InterPro"/>
</dbReference>
<accession>A0A3M9MNE0</accession>
<keyword evidence="6" id="KW-0456">Lyase</keyword>
<evidence type="ECO:0000256" key="2">
    <source>
        <dbReference type="ARBA" id="ARBA00022692"/>
    </source>
</evidence>
<comment type="caution">
    <text evidence="9">The sequence shown here is derived from an EMBL/GenBank/DDBJ whole genome shotgun (WGS) entry which is preliminary data.</text>
</comment>
<keyword evidence="3 7" id="KW-1133">Transmembrane helix</keyword>
<evidence type="ECO:0000256" key="6">
    <source>
        <dbReference type="ARBA" id="ARBA00023239"/>
    </source>
</evidence>
<feature type="transmembrane region" description="Helical" evidence="7">
    <location>
        <begin position="256"/>
        <end position="276"/>
    </location>
</feature>
<comment type="subcellular location">
    <subcellularLocation>
        <location evidence="1">Endomembrane system</location>
        <topology evidence="1">Multi-pass membrane protein</topology>
    </subcellularLocation>
</comment>
<proteinExistence type="predicted"/>
<feature type="transmembrane region" description="Helical" evidence="7">
    <location>
        <begin position="164"/>
        <end position="185"/>
    </location>
</feature>
<evidence type="ECO:0000256" key="3">
    <source>
        <dbReference type="ARBA" id="ARBA00022989"/>
    </source>
</evidence>
<dbReference type="InterPro" id="IPR053935">
    <property type="entry name" value="VKGC_lumenal_dom"/>
</dbReference>
<keyword evidence="4 7" id="KW-0472">Membrane</keyword>
<dbReference type="OrthoDB" id="341137at2"/>
<name>A0A3M9MNE0_9BACT</name>
<dbReference type="PANTHER" id="PTHR12639:SF7">
    <property type="entry name" value="HTTM DOMAIN-CONTAINING PROTEIN"/>
    <property type="match status" value="1"/>
</dbReference>
<evidence type="ECO:0000256" key="7">
    <source>
        <dbReference type="SAM" id="Phobius"/>
    </source>
</evidence>
<evidence type="ECO:0000256" key="5">
    <source>
        <dbReference type="ARBA" id="ARBA00023157"/>
    </source>
</evidence>
<feature type="transmembrane region" description="Helical" evidence="7">
    <location>
        <begin position="218"/>
        <end position="236"/>
    </location>
</feature>
<dbReference type="SMART" id="SM00752">
    <property type="entry name" value="HTTM"/>
    <property type="match status" value="1"/>
</dbReference>
<protein>
    <submittedName>
        <fullName evidence="9">HTTM domain-containing protein</fullName>
    </submittedName>
</protein>
<evidence type="ECO:0000259" key="8">
    <source>
        <dbReference type="SMART" id="SM00752"/>
    </source>
</evidence>
<feature type="domain" description="HTTM-like" evidence="8">
    <location>
        <begin position="20"/>
        <end position="279"/>
    </location>
</feature>
<dbReference type="AlphaFoldDB" id="A0A3M9MNE0"/>
<sequence>MLSTTNTASALKPSLLTWLRQPVDNAPLVVFRWMFGLLLFLETAGAIATGWVKKNMIEPTVLFPFIGFEWVRPLPGNGMYFYYGTMAVLGLLVMVGLYYRASMAAFTLLWWGAYLMQKSSYNNHYYLLLVLCFLMLLVPAHAYASLDARRNPALRSLSCPRWCLTIFVVQMGIVYTYAAIAKINVDWLAGTPIRTWFANKSHYWLIGGLLQQAWFQKIVVYGGIFFDLLIVPLLLWRYTRPLAFLMAIFFHGFNSAVFHIGIFPYLALALCVFFFPPETIRRKFLRRKPVFDSAQPLSQTMGLAERSLLLLLAVHLLLQVALPMRQWWFPGNTNWSEEGHRMSWHMMLRFKTGFARFKVVADGKVFWENPEAHLTSKQTRTVATRPDLLWQYSQFLARKYQKLGYRQVEVFAHTNVSLNNRPAQLLVDSTVNLAAVPWQPHTPSPWVVPLQEKK</sequence>
<feature type="transmembrane region" description="Helical" evidence="7">
    <location>
        <begin position="125"/>
        <end position="144"/>
    </location>
</feature>
<evidence type="ECO:0000313" key="9">
    <source>
        <dbReference type="EMBL" id="RNI27060.1"/>
    </source>
</evidence>
<evidence type="ECO:0000256" key="4">
    <source>
        <dbReference type="ARBA" id="ARBA00023136"/>
    </source>
</evidence>
<keyword evidence="10" id="KW-1185">Reference proteome</keyword>
<dbReference type="Proteomes" id="UP000272117">
    <property type="component" value="Unassembled WGS sequence"/>
</dbReference>
<keyword evidence="5" id="KW-1015">Disulfide bond</keyword>
<dbReference type="GO" id="GO:0019842">
    <property type="term" value="F:vitamin binding"/>
    <property type="evidence" value="ECO:0007669"/>
    <property type="project" value="TreeGrafter"/>
</dbReference>
<dbReference type="InterPro" id="IPR011020">
    <property type="entry name" value="HTTM-like"/>
</dbReference>
<reference evidence="9 10" key="1">
    <citation type="submission" date="2018-11" db="EMBL/GenBank/DDBJ databases">
        <title>Rufibacter latericius sp. nov., isolated from water in Baiyang Lake.</title>
        <authorList>
            <person name="Yang Y."/>
        </authorList>
    </citation>
    <scope>NUCLEOTIDE SEQUENCE [LARGE SCALE GENOMIC DNA]</scope>
    <source>
        <strain evidence="9 10">R-22-1c-1</strain>
    </source>
</reference>
<evidence type="ECO:0000256" key="1">
    <source>
        <dbReference type="ARBA" id="ARBA00004127"/>
    </source>
</evidence>
<evidence type="ECO:0000313" key="10">
    <source>
        <dbReference type="Proteomes" id="UP000272117"/>
    </source>
</evidence>
<dbReference type="GO" id="GO:0012505">
    <property type="term" value="C:endomembrane system"/>
    <property type="evidence" value="ECO:0007669"/>
    <property type="project" value="UniProtKB-SubCell"/>
</dbReference>